<accession>A0A814DC48</accession>
<comment type="caution">
    <text evidence="3">The sequence shown here is derived from an EMBL/GenBank/DDBJ whole genome shotgun (WGS) entry which is preliminary data.</text>
</comment>
<feature type="domain" description="Fibronectin type-III" evidence="2">
    <location>
        <begin position="342"/>
        <end position="427"/>
    </location>
</feature>
<evidence type="ECO:0000313" key="5">
    <source>
        <dbReference type="Proteomes" id="UP000663828"/>
    </source>
</evidence>
<reference evidence="3" key="1">
    <citation type="submission" date="2021-02" db="EMBL/GenBank/DDBJ databases">
        <authorList>
            <person name="Nowell W R."/>
        </authorList>
    </citation>
    <scope>NUCLEOTIDE SEQUENCE</scope>
</reference>
<name>A0A814DC48_ADIRI</name>
<dbReference type="InterPro" id="IPR029058">
    <property type="entry name" value="AB_hydrolase_fold"/>
</dbReference>
<evidence type="ECO:0000313" key="4">
    <source>
        <dbReference type="EMBL" id="CAF1069396.1"/>
    </source>
</evidence>
<keyword evidence="5" id="KW-1185">Reference proteome</keyword>
<dbReference type="InterPro" id="IPR003961">
    <property type="entry name" value="FN3_dom"/>
</dbReference>
<dbReference type="Gene3D" id="3.40.50.1820">
    <property type="entry name" value="alpha/beta hydrolase"/>
    <property type="match status" value="2"/>
</dbReference>
<dbReference type="EMBL" id="CAJNOR010000575">
    <property type="protein sequence ID" value="CAF0951690.1"/>
    <property type="molecule type" value="Genomic_DNA"/>
</dbReference>
<dbReference type="InterPro" id="IPR036116">
    <property type="entry name" value="FN3_sf"/>
</dbReference>
<dbReference type="SUPFAM" id="SSF53474">
    <property type="entry name" value="alpha/beta-Hydrolases"/>
    <property type="match status" value="1"/>
</dbReference>
<dbReference type="Proteomes" id="UP000663828">
    <property type="component" value="Unassembled WGS sequence"/>
</dbReference>
<dbReference type="SUPFAM" id="SSF49265">
    <property type="entry name" value="Fibronectin type III"/>
    <property type="match status" value="1"/>
</dbReference>
<dbReference type="Pfam" id="PF00041">
    <property type="entry name" value="fn3"/>
    <property type="match status" value="2"/>
</dbReference>
<evidence type="ECO:0000313" key="3">
    <source>
        <dbReference type="EMBL" id="CAF0951690.1"/>
    </source>
</evidence>
<sequence length="568" mass="60904">MTSILWALLLISSCQAAEKLAAYNVDPAETTVSGLSSGAFFATQLHVAFSASIKGAGIVAGGPYDCAAQMSYASCMYSGTPSVTKSISNTKAWSGNKIDDIKNLAKHKVYMISGTSDTTVSASVMNQLYKYYVTESQFIPSANVVYKKDLKSAHTFPTDFDGTGNNPCTSTSSPYVSNCGFDGAGAILEHMYGSLKPRNNGALTGKFIEFDQQEFIANARSAGMSTTAWVYVPKSCANGDVCRLHIAYHGCLQGYEKIGDKYVKNTGYNRWADTNNLIILYPQAVATTSRSATLRAPFPNSNGCWDWIGWYGTDFNVKSGKQSTAMKKMIDRVVSGFNPIEAPSQLQVNSVTDNSATLSWKQVTGASGYNIYRNGGKVNSQVITSTTYTDTNLNSGSTYTFTVKAVSSQGSESAASNSVIVKTTGEAPAIETPSGLSITGTTSNSVSLQWTASATAEQYNVYRDGNKVATVSVSSYTDTGLSAGTQYKYQVSSVKGAQESDKSTEVTFTTQIQKVCFSASNYNHVTAGRARQSGGYVFANGSNQSMGLYNIFVITNLCQTQENYYVIE</sequence>
<dbReference type="PANTHER" id="PTHR42972">
    <property type="entry name" value="TOL-PAL SYSTEM PROTEIN TOLB"/>
    <property type="match status" value="1"/>
</dbReference>
<dbReference type="Proteomes" id="UP000663852">
    <property type="component" value="Unassembled WGS sequence"/>
</dbReference>
<feature type="domain" description="Fibronectin type-III" evidence="2">
    <location>
        <begin position="432"/>
        <end position="513"/>
    </location>
</feature>
<dbReference type="PROSITE" id="PS50853">
    <property type="entry name" value="FN3"/>
    <property type="match status" value="2"/>
</dbReference>
<feature type="chain" id="PRO_5036224151" description="Fibronectin type-III domain-containing protein" evidence="1">
    <location>
        <begin position="17"/>
        <end position="568"/>
    </location>
</feature>
<organism evidence="3 5">
    <name type="scientific">Adineta ricciae</name>
    <name type="common">Rotifer</name>
    <dbReference type="NCBI Taxonomy" id="249248"/>
    <lineage>
        <taxon>Eukaryota</taxon>
        <taxon>Metazoa</taxon>
        <taxon>Spiralia</taxon>
        <taxon>Gnathifera</taxon>
        <taxon>Rotifera</taxon>
        <taxon>Eurotatoria</taxon>
        <taxon>Bdelloidea</taxon>
        <taxon>Adinetida</taxon>
        <taxon>Adinetidae</taxon>
        <taxon>Adineta</taxon>
    </lineage>
</organism>
<dbReference type="PANTHER" id="PTHR42972:SF8">
    <property type="entry name" value="POLYHYDROXYBUTYRATE DEPOLYMERASE"/>
    <property type="match status" value="1"/>
</dbReference>
<feature type="signal peptide" evidence="1">
    <location>
        <begin position="1"/>
        <end position="16"/>
    </location>
</feature>
<protein>
    <recommendedName>
        <fullName evidence="2">Fibronectin type-III domain-containing protein</fullName>
    </recommendedName>
</protein>
<dbReference type="InterPro" id="IPR013783">
    <property type="entry name" value="Ig-like_fold"/>
</dbReference>
<gene>
    <name evidence="4" type="ORF">EDS130_LOCUS18356</name>
    <name evidence="3" type="ORF">XAT740_LOCUS10700</name>
</gene>
<keyword evidence="1" id="KW-0732">Signal</keyword>
<dbReference type="OrthoDB" id="6020543at2759"/>
<dbReference type="AlphaFoldDB" id="A0A814DC48"/>
<evidence type="ECO:0000259" key="2">
    <source>
        <dbReference type="PROSITE" id="PS50853"/>
    </source>
</evidence>
<evidence type="ECO:0000256" key="1">
    <source>
        <dbReference type="SAM" id="SignalP"/>
    </source>
</evidence>
<dbReference type="EMBL" id="CAJNOJ010000085">
    <property type="protein sequence ID" value="CAF1069396.1"/>
    <property type="molecule type" value="Genomic_DNA"/>
</dbReference>
<dbReference type="CDD" id="cd00063">
    <property type="entry name" value="FN3"/>
    <property type="match status" value="2"/>
</dbReference>
<proteinExistence type="predicted"/>
<dbReference type="SMART" id="SM00060">
    <property type="entry name" value="FN3"/>
    <property type="match status" value="2"/>
</dbReference>
<dbReference type="Gene3D" id="2.60.40.10">
    <property type="entry name" value="Immunoglobulins"/>
    <property type="match status" value="2"/>
</dbReference>